<dbReference type="Proteomes" id="UP000254396">
    <property type="component" value="Unassembled WGS sequence"/>
</dbReference>
<dbReference type="InterPro" id="IPR004843">
    <property type="entry name" value="Calcineurin-like_PHP"/>
</dbReference>
<evidence type="ECO:0000256" key="5">
    <source>
        <dbReference type="SAM" id="MobiDB-lite"/>
    </source>
</evidence>
<organism evidence="9 11">
    <name type="scientific">Enterococcus faecalis</name>
    <name type="common">Streptococcus faecalis</name>
    <dbReference type="NCBI Taxonomy" id="1351"/>
    <lineage>
        <taxon>Bacteria</taxon>
        <taxon>Bacillati</taxon>
        <taxon>Bacillota</taxon>
        <taxon>Bacilli</taxon>
        <taxon>Lactobacillales</taxon>
        <taxon>Enterococcaceae</taxon>
        <taxon>Enterococcus</taxon>
    </lineage>
</organism>
<dbReference type="PROSITE" id="PS50847">
    <property type="entry name" value="GRAM_POS_ANCHORING"/>
    <property type="match status" value="1"/>
</dbReference>
<keyword evidence="4" id="KW-0572">Peptidoglycan-anchor</keyword>
<dbReference type="GO" id="GO:0008253">
    <property type="term" value="F:5'-nucleotidase activity"/>
    <property type="evidence" value="ECO:0007669"/>
    <property type="project" value="TreeGrafter"/>
</dbReference>
<dbReference type="SUPFAM" id="SSF55816">
    <property type="entry name" value="5'-nucleotidase (syn. UDP-sugar hydrolase), C-terminal domain"/>
    <property type="match status" value="2"/>
</dbReference>
<feature type="domain" description="Gram-positive cocci surface proteins LPxTG" evidence="8">
    <location>
        <begin position="1278"/>
        <end position="1313"/>
    </location>
</feature>
<feature type="region of interest" description="Disordered" evidence="5">
    <location>
        <begin position="35"/>
        <end position="105"/>
    </location>
</feature>
<accession>A0A855UCR3</accession>
<dbReference type="Gene3D" id="3.60.21.10">
    <property type="match status" value="2"/>
</dbReference>
<gene>
    <name evidence="10" type="primary">yfkN_1</name>
    <name evidence="9" type="ORF">DAI13_00300</name>
    <name evidence="10" type="ORF">NCTC13379_00540</name>
</gene>
<dbReference type="InterPro" id="IPR029052">
    <property type="entry name" value="Metallo-depent_PP-like"/>
</dbReference>
<dbReference type="GO" id="GO:0008768">
    <property type="term" value="F:UDP-sugar diphosphatase activity"/>
    <property type="evidence" value="ECO:0007669"/>
    <property type="project" value="TreeGrafter"/>
</dbReference>
<feature type="chain" id="PRO_5044442490" evidence="7">
    <location>
        <begin position="33"/>
        <end position="1313"/>
    </location>
</feature>
<keyword evidence="6" id="KW-1133">Transmembrane helix</keyword>
<dbReference type="PRINTS" id="PR01607">
    <property type="entry name" value="APYRASEFAMLY"/>
</dbReference>
<dbReference type="GO" id="GO:0000166">
    <property type="term" value="F:nucleotide binding"/>
    <property type="evidence" value="ECO:0007669"/>
    <property type="project" value="InterPro"/>
</dbReference>
<evidence type="ECO:0000313" key="12">
    <source>
        <dbReference type="Proteomes" id="UP000254396"/>
    </source>
</evidence>
<dbReference type="GO" id="GO:0009166">
    <property type="term" value="P:nucleotide catabolic process"/>
    <property type="evidence" value="ECO:0007669"/>
    <property type="project" value="InterPro"/>
</dbReference>
<evidence type="ECO:0000313" key="9">
    <source>
        <dbReference type="EMBL" id="PTN76299.1"/>
    </source>
</evidence>
<dbReference type="Gene3D" id="3.90.780.10">
    <property type="entry name" value="5'-Nucleotidase, C-terminal domain"/>
    <property type="match status" value="2"/>
</dbReference>
<dbReference type="PROSITE" id="PS00786">
    <property type="entry name" value="5_NUCLEOTIDASE_2"/>
    <property type="match status" value="2"/>
</dbReference>
<keyword evidence="2" id="KW-0964">Secreted</keyword>
<dbReference type="InterPro" id="IPR006146">
    <property type="entry name" value="5'-Nucleotdase_CS"/>
</dbReference>
<feature type="compositionally biased region" description="Polar residues" evidence="5">
    <location>
        <begin position="69"/>
        <end position="82"/>
    </location>
</feature>
<dbReference type="Proteomes" id="UP000244140">
    <property type="component" value="Unassembled WGS sequence"/>
</dbReference>
<dbReference type="InterPro" id="IPR006179">
    <property type="entry name" value="5_nucleotidase/apyrase"/>
</dbReference>
<dbReference type="Pfam" id="PF02872">
    <property type="entry name" value="5_nucleotid_C"/>
    <property type="match status" value="2"/>
</dbReference>
<evidence type="ECO:0000313" key="11">
    <source>
        <dbReference type="Proteomes" id="UP000244140"/>
    </source>
</evidence>
<keyword evidence="1" id="KW-0134">Cell wall</keyword>
<evidence type="ECO:0000256" key="6">
    <source>
        <dbReference type="SAM" id="Phobius"/>
    </source>
</evidence>
<evidence type="ECO:0000256" key="2">
    <source>
        <dbReference type="ARBA" id="ARBA00022525"/>
    </source>
</evidence>
<feature type="transmembrane region" description="Helical" evidence="6">
    <location>
        <begin position="1288"/>
        <end position="1306"/>
    </location>
</feature>
<keyword evidence="3 7" id="KW-0732">Signal</keyword>
<dbReference type="PANTHER" id="PTHR11575:SF24">
    <property type="entry name" value="5'-NUCLEOTIDASE"/>
    <property type="match status" value="1"/>
</dbReference>
<proteinExistence type="predicted"/>
<evidence type="ECO:0000256" key="7">
    <source>
        <dbReference type="SAM" id="SignalP"/>
    </source>
</evidence>
<evidence type="ECO:0000313" key="10">
    <source>
        <dbReference type="EMBL" id="STP63696.1"/>
    </source>
</evidence>
<dbReference type="InterPro" id="IPR036907">
    <property type="entry name" value="5'-Nucleotdase_C_sf"/>
</dbReference>
<dbReference type="EMBL" id="UGIX01000001">
    <property type="protein sequence ID" value="STP63696.1"/>
    <property type="molecule type" value="Genomic_DNA"/>
</dbReference>
<feature type="compositionally biased region" description="Polar residues" evidence="5">
    <location>
        <begin position="35"/>
        <end position="49"/>
    </location>
</feature>
<feature type="compositionally biased region" description="Polar residues" evidence="5">
    <location>
        <begin position="1251"/>
        <end position="1268"/>
    </location>
</feature>
<dbReference type="NCBIfam" id="TIGR01167">
    <property type="entry name" value="LPXTG_anchor"/>
    <property type="match status" value="1"/>
</dbReference>
<dbReference type="InterPro" id="IPR019931">
    <property type="entry name" value="LPXTG_anchor"/>
</dbReference>
<feature type="signal peptide" evidence="7">
    <location>
        <begin position="1"/>
        <end position="32"/>
    </location>
</feature>
<feature type="compositionally biased region" description="Basic and acidic residues" evidence="5">
    <location>
        <begin position="1235"/>
        <end position="1245"/>
    </location>
</feature>
<feature type="region of interest" description="Disordered" evidence="5">
    <location>
        <begin position="1229"/>
        <end position="1280"/>
    </location>
</feature>
<dbReference type="RefSeq" id="WP_010714156.1">
    <property type="nucleotide sequence ID" value="NZ_CP039296.1"/>
</dbReference>
<evidence type="ECO:0000256" key="1">
    <source>
        <dbReference type="ARBA" id="ARBA00022512"/>
    </source>
</evidence>
<reference evidence="10 12" key="2">
    <citation type="submission" date="2018-06" db="EMBL/GenBank/DDBJ databases">
        <authorList>
            <consortium name="Pathogen Informatics"/>
            <person name="Doyle S."/>
        </authorList>
    </citation>
    <scope>NUCLEOTIDE SEQUENCE [LARGE SCALE GENOMIC DNA]</scope>
    <source>
        <strain evidence="10 12">NCTC13379</strain>
    </source>
</reference>
<keyword evidence="6" id="KW-0812">Transmembrane</keyword>
<sequence length="1313" mass="143392">MKKLSFKKVKWGMHFLMAVALIAPSVTSTAYAVETTSQQSSEAVTSTTDSSRKQEPVITQETTDIKQEAPNQATSDSVKQSQETTAPTETTNLETSIAEKEETSTPQKITILGTSDVHGQLWNWSYEDDKELPVGLSQVSTVVNQVRAQNPAGTVLIDNGDNIQGTILTDDLYNKAPLVNEKTHPMITAMNVMKYDAMVLGNHEFNFGLPLIKKIQQEATFPILSANTYNKEDGLRFVEGTTTKELDFNQDGQPDLKVGIIGLTIPHIPLWDGPRVTSLNFLPLKEEAEKAVTELKANDQADIIVASIHAGQQNSDPAASADQVIENVAGIDAYILGHDHLSFTKQGAAPNGKTVPVGGPKDTGTEVVKIDLSVAKNADKWEVQEGTATIVPTTNVPADEAVKAATKEYHEKTRAFIQEEIGTATADFLPKQEIKGIPEAQLQPTAMISLINNVQKEVTGAQLSAAALFKYDSKLPAGKISYATIFDIYKYPNTLVSVPINGENLLKYLEKQGAYYNQTQPDDLTISFNPNIRVYNYDMISGVDYKIDISKPVGERIVDAKIDGQPLDPAKEYTIAMNNYRYGGLASQGIQVGEPIKNSDPETLRGMIVDYIKKKGTLDPEQEIERNWSIIGTNFDEKWRAKAIELVNDGTLQIPTSPDGRTPNAAAITKQDVRNAGFDLDNAYTIMHTNDVHGRLEAGKGELGMARLKTFKDQENPTLMVDAGDVFQGLPISNFSKGADMAKAMNEVGYDAMAVGNHEFDFGLEIALGYKDQLNFPILSSNTYYKDGSGRVFDPYTIVEKSGKKFAIVGVTTPETATKTHPKNVEKVTFKDPIPEVEAVIKEIKEKYADIQAFVVTGHLGVDETTPHIWRGDTLAETLSQTYPELDITVIDGHSHTAVESGKRYGKVIYAQTGNYLNNVGIVTAPESEPTKKTTKLISAAELLELPENPAVKAIVDEARTNFNAENEKVIVDYIPFTLDGQRENVRTRETNLGNLIGDAIMSYGQDAFSQPADFAVTNGGGIRADIKQGPIKVGDVIAVLPFGNSIAQIQVTGAQVKEMFEMSVRSIPQKDENGTILLDDAGQPKLGANGGFLHVSSSIRIHYDSTKPGTRLASDEGNETGQTIVGSRVLGIEIKNRQTQKFEPLDEKKQYRMATNDFLAAGGDGYDMLGGEREEGISLDSVLIEYLKSATSLRLYRAATTIDLAQYKEPFPGERIVSISEEAYKELIGGGETPKPDPKPDPKPTPETPVATNKQNQAGARQSNPSVTEKKKYGGFLPKTGTETETLALYGLLFVGLSSSGWYIYKRRNKAS</sequence>
<protein>
    <submittedName>
        <fullName evidence="9">Multifunctional 2',3'-cyclic-nucleotide 2'-phosphodiesterase/5'-nucleotidase/3'-nucleotidase</fullName>
    </submittedName>
    <submittedName>
        <fullName evidence="10">Trifunctional nucleotide phosphoesterase protein YfkN</fullName>
    </submittedName>
</protein>
<keyword evidence="6" id="KW-0472">Membrane</keyword>
<dbReference type="EMBL" id="PZZH01000001">
    <property type="protein sequence ID" value="PTN76299.1"/>
    <property type="molecule type" value="Genomic_DNA"/>
</dbReference>
<name>A0A855UCR3_ENTFL</name>
<dbReference type="GO" id="GO:0030288">
    <property type="term" value="C:outer membrane-bounded periplasmic space"/>
    <property type="evidence" value="ECO:0007669"/>
    <property type="project" value="TreeGrafter"/>
</dbReference>
<dbReference type="InterPro" id="IPR008334">
    <property type="entry name" value="5'-Nucleotdase_C"/>
</dbReference>
<reference evidence="9 11" key="1">
    <citation type="submission" date="2018-04" db="EMBL/GenBank/DDBJ databases">
        <authorList>
            <person name="Van Tyne D."/>
        </authorList>
    </citation>
    <scope>NUCLEOTIDE SEQUENCE [LARGE SCALE GENOMIC DNA]</scope>
    <source>
        <strain evidence="9 11">B2535</strain>
    </source>
</reference>
<evidence type="ECO:0000256" key="3">
    <source>
        <dbReference type="ARBA" id="ARBA00022729"/>
    </source>
</evidence>
<evidence type="ECO:0000259" key="8">
    <source>
        <dbReference type="PROSITE" id="PS50847"/>
    </source>
</evidence>
<dbReference type="GO" id="GO:0046872">
    <property type="term" value="F:metal ion binding"/>
    <property type="evidence" value="ECO:0007669"/>
    <property type="project" value="InterPro"/>
</dbReference>
<dbReference type="SUPFAM" id="SSF56300">
    <property type="entry name" value="Metallo-dependent phosphatases"/>
    <property type="match status" value="2"/>
</dbReference>
<dbReference type="Pfam" id="PF00149">
    <property type="entry name" value="Metallophos"/>
    <property type="match status" value="2"/>
</dbReference>
<feature type="compositionally biased region" description="Low complexity" evidence="5">
    <location>
        <begin position="83"/>
        <end position="95"/>
    </location>
</feature>
<comment type="caution">
    <text evidence="9">The sequence shown here is derived from an EMBL/GenBank/DDBJ whole genome shotgun (WGS) entry which is preliminary data.</text>
</comment>
<evidence type="ECO:0000256" key="4">
    <source>
        <dbReference type="ARBA" id="ARBA00023088"/>
    </source>
</evidence>
<dbReference type="PANTHER" id="PTHR11575">
    <property type="entry name" value="5'-NUCLEOTIDASE-RELATED"/>
    <property type="match status" value="1"/>
</dbReference>